<protein>
    <submittedName>
        <fullName evidence="1">Cytochrome P450</fullName>
    </submittedName>
</protein>
<dbReference type="WBParaSite" id="SCUD_0001138101-mRNA-1">
    <property type="protein sequence ID" value="SCUD_0001138101-mRNA-1"/>
    <property type="gene ID" value="SCUD_0001138101"/>
</dbReference>
<reference evidence="1" key="1">
    <citation type="submission" date="2016-06" db="UniProtKB">
        <authorList>
            <consortium name="WormBaseParasite"/>
        </authorList>
    </citation>
    <scope>IDENTIFICATION</scope>
</reference>
<sequence length="58" mass="6539">SFRILRDPPLLGPRLERSCEPVNDEPGRLFLPLTFGIVESNADGEGDLRRFFLLPLSV</sequence>
<evidence type="ECO:0000313" key="1">
    <source>
        <dbReference type="WBParaSite" id="SCUD_0001138101-mRNA-1"/>
    </source>
</evidence>
<organism evidence="1">
    <name type="scientific">Schistosoma curassoni</name>
    <dbReference type="NCBI Taxonomy" id="6186"/>
    <lineage>
        <taxon>Eukaryota</taxon>
        <taxon>Metazoa</taxon>
        <taxon>Spiralia</taxon>
        <taxon>Lophotrochozoa</taxon>
        <taxon>Platyhelminthes</taxon>
        <taxon>Trematoda</taxon>
        <taxon>Digenea</taxon>
        <taxon>Strigeidida</taxon>
        <taxon>Schistosomatoidea</taxon>
        <taxon>Schistosomatidae</taxon>
        <taxon>Schistosoma</taxon>
    </lineage>
</organism>
<accession>A0A183K8Q1</accession>
<name>A0A183K8Q1_9TREM</name>
<dbReference type="AlphaFoldDB" id="A0A183K8Q1"/>
<proteinExistence type="predicted"/>